<dbReference type="SMART" id="SM00355">
    <property type="entry name" value="ZnF_C2H2"/>
    <property type="match status" value="4"/>
</dbReference>
<dbReference type="OrthoDB" id="3838338at2759"/>
<feature type="domain" description="C2H2-type" evidence="2">
    <location>
        <begin position="216"/>
        <end position="237"/>
    </location>
</feature>
<feature type="region of interest" description="Disordered" evidence="1">
    <location>
        <begin position="562"/>
        <end position="616"/>
    </location>
</feature>
<dbReference type="GO" id="GO:0061630">
    <property type="term" value="F:ubiquitin protein ligase activity"/>
    <property type="evidence" value="ECO:0007669"/>
    <property type="project" value="InterPro"/>
</dbReference>
<evidence type="ECO:0000256" key="1">
    <source>
        <dbReference type="SAM" id="MobiDB-lite"/>
    </source>
</evidence>
<dbReference type="Proteomes" id="UP000566819">
    <property type="component" value="Unassembled WGS sequence"/>
</dbReference>
<dbReference type="InterPro" id="IPR057634">
    <property type="entry name" value="PAH_ZNF598/HEL2"/>
</dbReference>
<dbReference type="Pfam" id="PF23230">
    <property type="entry name" value="zf-C2H2_13"/>
    <property type="match status" value="1"/>
</dbReference>
<evidence type="ECO:0000313" key="3">
    <source>
        <dbReference type="EMBL" id="KAF4637681.1"/>
    </source>
</evidence>
<organism evidence="3 4">
    <name type="scientific">Cudoniella acicularis</name>
    <dbReference type="NCBI Taxonomy" id="354080"/>
    <lineage>
        <taxon>Eukaryota</taxon>
        <taxon>Fungi</taxon>
        <taxon>Dikarya</taxon>
        <taxon>Ascomycota</taxon>
        <taxon>Pezizomycotina</taxon>
        <taxon>Leotiomycetes</taxon>
        <taxon>Helotiales</taxon>
        <taxon>Tricladiaceae</taxon>
        <taxon>Cudoniella</taxon>
    </lineage>
</organism>
<sequence>MASDGPSGAANERPRGDSFRGGRGRGRGRGRGDSQSRGNEPRSLPHNTGRRGGGGRGGISSPQKQPQVKVEPQPAAADGKGEEEEVEAETPAPFVIFTDDATKRFEDYADSDIANTDQNIGIRYENTDIEEDTRLLLRYNCPDADCDVACLGWPDLHRHVRGAHHRKICDLCSRHKKVFTHEQDLFTDAELGKHMKQGDDNPGAIDQSGFKGHPLCRFCGERFYGADELYVHCREKHERCFLCDRREGNSQPNYYANYDTLSAHFRKDHFMCSDRECLEKKFIVFDSEMDLKAHQLEEHGNSLSKDVRRDARVVDISSFDYRAPYVQERRGGGSQREQREGRGRGRGRDPNAEPIPASSAQPLRRDEQAFQRQMAIQSAQSVTPRTFGGQLTSTPTPGPSRAPPGTRQTASNTVPQPSSSVDSVSEAVRNVDISQGNLTPQEQARQLRHRVVIERASTLLQNDQTKLQQFRNSISFFQTGALSAPALIDSFFALFSDTTSSALGTLIREIADLYEEKAKADSIRTAWNDWRAINEDYPSLPGPSSTSGGSIPLGWASITSATPSSSSAAPPKPKSTRVLKLKSSTAQSSRSSVSQTRSWGTASGLASSSNPFPGLPPPSGDTCYPVRLNITNTIYNVPNSTTQHGNEHILCLPITKDSWPSVAAIIIFFATNYLAHAATVKSSPGDDSLVQACNAIMALFFPMSGLLRALNAIIRFPMSARNEVDKACRAGALCMVVRAPHWRPKPGQEFDVGVVPENNDDKMKIEEPERQPERGASLIEANLITYLPSYARENSSKWVHFDSVWARSHVDLRLTRVHGTKDLPEGYEFAIVPRNTYLLSQVASNTEEDPRLSSEISAGYSILKAVASIIQVIAAFTTLLSHRPDLIKRWGYASYHLTVIPYLVMTFVNLICNMVSPDYPCLYMVRSETMVEAEGVGGRFEGEIAQMISLLPKDQVQFDDPAWSGVTEKGIQTFSNWITLTTTGIYSLSRLDPGFWRKKKMSAKNSKVVRLKVVSQLDSSPTEDPETDVAQNILPVDQSETQLPSDGTETQLPQNSLPMDGCQTQKRPQDVLAKTLDSTDEYQIQIPSAPQPSLGKSFLYTMRKNKQRLKANPSSSLRRAWMLYKLALKGILAPMGLDEGAEPIPVRTATIYYPNCQRFLRWDDFDAPPKTKTNEGESVAQQLKAPSPNSEMTTSGQRALAASISDIRTLLQLPARTTTSAASISELEDLLRPIAKTKTNPAAAHQQKEAL</sequence>
<dbReference type="PANTHER" id="PTHR22938:SF0">
    <property type="entry name" value="E3 UBIQUITIN-PROTEIN LIGASE ZNF598"/>
    <property type="match status" value="1"/>
</dbReference>
<keyword evidence="4" id="KW-1185">Reference proteome</keyword>
<dbReference type="GO" id="GO:0016567">
    <property type="term" value="P:protein ubiquitination"/>
    <property type="evidence" value="ECO:0007669"/>
    <property type="project" value="TreeGrafter"/>
</dbReference>
<feature type="region of interest" description="Disordered" evidence="1">
    <location>
        <begin position="1"/>
        <end position="91"/>
    </location>
</feature>
<gene>
    <name evidence="3" type="ORF">G7Y89_g408</name>
</gene>
<dbReference type="Pfam" id="PF23202">
    <property type="entry name" value="PAH_ZNF598"/>
    <property type="match status" value="1"/>
</dbReference>
<name>A0A8H4RY89_9HELO</name>
<evidence type="ECO:0000259" key="2">
    <source>
        <dbReference type="PROSITE" id="PS00028"/>
    </source>
</evidence>
<evidence type="ECO:0000313" key="4">
    <source>
        <dbReference type="Proteomes" id="UP000566819"/>
    </source>
</evidence>
<dbReference type="EMBL" id="JAAMPI010000014">
    <property type="protein sequence ID" value="KAF4637681.1"/>
    <property type="molecule type" value="Genomic_DNA"/>
</dbReference>
<dbReference type="PROSITE" id="PS00028">
    <property type="entry name" value="ZINC_FINGER_C2H2_1"/>
    <property type="match status" value="1"/>
</dbReference>
<feature type="compositionally biased region" description="Polar residues" evidence="1">
    <location>
        <begin position="406"/>
        <end position="417"/>
    </location>
</feature>
<protein>
    <recommendedName>
        <fullName evidence="2">C2H2-type domain-containing protein</fullName>
    </recommendedName>
</protein>
<proteinExistence type="predicted"/>
<dbReference type="GO" id="GO:0043022">
    <property type="term" value="F:ribosome binding"/>
    <property type="evidence" value="ECO:0007669"/>
    <property type="project" value="TreeGrafter"/>
</dbReference>
<dbReference type="PANTHER" id="PTHR22938">
    <property type="entry name" value="ZINC FINGER PROTEIN 598"/>
    <property type="match status" value="1"/>
</dbReference>
<accession>A0A8H4RY89</accession>
<feature type="compositionally biased region" description="Polar residues" evidence="1">
    <location>
        <begin position="599"/>
        <end position="611"/>
    </location>
</feature>
<comment type="caution">
    <text evidence="3">The sequence shown here is derived from an EMBL/GenBank/DDBJ whole genome shotgun (WGS) entry which is preliminary data.</text>
</comment>
<dbReference type="InterPro" id="IPR044288">
    <property type="entry name" value="ZNF598/HEL2"/>
</dbReference>
<dbReference type="AlphaFoldDB" id="A0A8H4RY89"/>
<feature type="region of interest" description="Disordered" evidence="1">
    <location>
        <begin position="1038"/>
        <end position="1064"/>
    </location>
</feature>
<feature type="compositionally biased region" description="Polar residues" evidence="1">
    <location>
        <begin position="370"/>
        <end position="395"/>
    </location>
</feature>
<dbReference type="InterPro" id="IPR056437">
    <property type="entry name" value="Znf-C2H2_ZNF598/HEL2"/>
</dbReference>
<reference evidence="3 4" key="1">
    <citation type="submission" date="2020-03" db="EMBL/GenBank/DDBJ databases">
        <title>Draft Genome Sequence of Cudoniella acicularis.</title>
        <authorList>
            <person name="Buettner E."/>
            <person name="Kellner H."/>
        </authorList>
    </citation>
    <scope>NUCLEOTIDE SEQUENCE [LARGE SCALE GENOMIC DNA]</scope>
    <source>
        <strain evidence="3 4">DSM 108380</strain>
    </source>
</reference>
<dbReference type="InterPro" id="IPR013087">
    <property type="entry name" value="Znf_C2H2_type"/>
</dbReference>
<feature type="compositionally biased region" description="Basic and acidic residues" evidence="1">
    <location>
        <begin position="327"/>
        <end position="351"/>
    </location>
</feature>
<feature type="region of interest" description="Disordered" evidence="1">
    <location>
        <begin position="325"/>
        <end position="426"/>
    </location>
</feature>
<dbReference type="GO" id="GO:0072344">
    <property type="term" value="P:rescue of stalled ribosome"/>
    <property type="evidence" value="ECO:0007669"/>
    <property type="project" value="InterPro"/>
</dbReference>
<feature type="region of interest" description="Disordered" evidence="1">
    <location>
        <begin position="1167"/>
        <end position="1193"/>
    </location>
</feature>
<feature type="compositionally biased region" description="Low complexity" evidence="1">
    <location>
        <begin position="62"/>
        <end position="78"/>
    </location>
</feature>
<feature type="compositionally biased region" description="Low complexity" evidence="1">
    <location>
        <begin position="583"/>
        <end position="598"/>
    </location>
</feature>